<name>A0ABP3ERL8_9ACTN</name>
<evidence type="ECO:0000313" key="1">
    <source>
        <dbReference type="EMBL" id="GAA0272625.1"/>
    </source>
</evidence>
<dbReference type="RefSeq" id="WP_344653239.1">
    <property type="nucleotide sequence ID" value="NZ_BAAAGX010000032.1"/>
</dbReference>
<accession>A0ABP3ERL8</accession>
<dbReference type="Proteomes" id="UP001500967">
    <property type="component" value="Unassembled WGS sequence"/>
</dbReference>
<sequence length="119" mass="12663">MDPSFAELYPDVVAAGSLASALEQVAAGLGLDLGEVQFADPMVLLEWAGVPNVVPDGRPLWVRTTPFERVFEIDGRSPDGEPLRGRTSDLSEVARAAASWRSGARLAEIRQVAAFVNAA</sequence>
<organism evidence="1 2">
    <name type="scientific">Cryptosporangium japonicum</name>
    <dbReference type="NCBI Taxonomy" id="80872"/>
    <lineage>
        <taxon>Bacteria</taxon>
        <taxon>Bacillati</taxon>
        <taxon>Actinomycetota</taxon>
        <taxon>Actinomycetes</taxon>
        <taxon>Cryptosporangiales</taxon>
        <taxon>Cryptosporangiaceae</taxon>
        <taxon>Cryptosporangium</taxon>
    </lineage>
</organism>
<dbReference type="EMBL" id="BAAAGX010000032">
    <property type="protein sequence ID" value="GAA0272625.1"/>
    <property type="molecule type" value="Genomic_DNA"/>
</dbReference>
<proteinExistence type="predicted"/>
<keyword evidence="2" id="KW-1185">Reference proteome</keyword>
<gene>
    <name evidence="1" type="ORF">GCM10009539_70050</name>
</gene>
<reference evidence="2" key="1">
    <citation type="journal article" date="2019" name="Int. J. Syst. Evol. Microbiol.">
        <title>The Global Catalogue of Microorganisms (GCM) 10K type strain sequencing project: providing services to taxonomists for standard genome sequencing and annotation.</title>
        <authorList>
            <consortium name="The Broad Institute Genomics Platform"/>
            <consortium name="The Broad Institute Genome Sequencing Center for Infectious Disease"/>
            <person name="Wu L."/>
            <person name="Ma J."/>
        </authorList>
    </citation>
    <scope>NUCLEOTIDE SEQUENCE [LARGE SCALE GENOMIC DNA]</scope>
    <source>
        <strain evidence="2">JCM 10425</strain>
    </source>
</reference>
<evidence type="ECO:0000313" key="2">
    <source>
        <dbReference type="Proteomes" id="UP001500967"/>
    </source>
</evidence>
<protein>
    <submittedName>
        <fullName evidence="1">Uncharacterized protein</fullName>
    </submittedName>
</protein>
<comment type="caution">
    <text evidence="1">The sequence shown here is derived from an EMBL/GenBank/DDBJ whole genome shotgun (WGS) entry which is preliminary data.</text>
</comment>